<dbReference type="Pfam" id="PF09423">
    <property type="entry name" value="PhoD"/>
    <property type="match status" value="1"/>
</dbReference>
<evidence type="ECO:0000259" key="1">
    <source>
        <dbReference type="Pfam" id="PF09423"/>
    </source>
</evidence>
<dbReference type="KEGG" id="bsol:FSW04_10480"/>
<dbReference type="PANTHER" id="PTHR37031:SF2">
    <property type="entry name" value="PHOD-LIKE PHOSPHATASE METALLOPHOSPHATASE DOMAIN-CONTAINING PROTEIN"/>
    <property type="match status" value="1"/>
</dbReference>
<dbReference type="OrthoDB" id="9795624at2"/>
<dbReference type="InterPro" id="IPR018946">
    <property type="entry name" value="PhoD-like_MPP"/>
</dbReference>
<accession>A0A5B8U4G9</accession>
<dbReference type="EMBL" id="CP042430">
    <property type="protein sequence ID" value="QEC47953.1"/>
    <property type="molecule type" value="Genomic_DNA"/>
</dbReference>
<evidence type="ECO:0000313" key="3">
    <source>
        <dbReference type="EMBL" id="QEC47953.1"/>
    </source>
</evidence>
<protein>
    <submittedName>
        <fullName evidence="3">Alkaline phosphatase family protein</fullName>
    </submittedName>
</protein>
<dbReference type="SUPFAM" id="SSF56300">
    <property type="entry name" value="Metallo-dependent phosphatases"/>
    <property type="match status" value="1"/>
</dbReference>
<evidence type="ECO:0000259" key="2">
    <source>
        <dbReference type="Pfam" id="PF25077"/>
    </source>
</evidence>
<feature type="domain" description="DUF7800" evidence="2">
    <location>
        <begin position="1"/>
        <end position="85"/>
    </location>
</feature>
<reference evidence="3 4" key="1">
    <citation type="journal article" date="2018" name="J. Microbiol.">
        <title>Baekduia soli gen. nov., sp. nov., a novel bacterium isolated from the soil of Baekdu Mountain and proposal of a novel family name, Baekduiaceae fam. nov.</title>
        <authorList>
            <person name="An D.S."/>
            <person name="Siddiqi M.Z."/>
            <person name="Kim K.H."/>
            <person name="Yu H.S."/>
            <person name="Im W.T."/>
        </authorList>
    </citation>
    <scope>NUCLEOTIDE SEQUENCE [LARGE SCALE GENOMIC DNA]</scope>
    <source>
        <strain evidence="3 4">BR7-21</strain>
    </source>
</reference>
<gene>
    <name evidence="3" type="ORF">FSW04_10480</name>
</gene>
<feature type="domain" description="PhoD-like phosphatase metallophosphatase" evidence="1">
    <location>
        <begin position="140"/>
        <end position="461"/>
    </location>
</feature>
<dbReference type="InterPro" id="IPR038607">
    <property type="entry name" value="PhoD-like_sf"/>
</dbReference>
<organism evidence="3 4">
    <name type="scientific">Baekduia soli</name>
    <dbReference type="NCBI Taxonomy" id="496014"/>
    <lineage>
        <taxon>Bacteria</taxon>
        <taxon>Bacillati</taxon>
        <taxon>Actinomycetota</taxon>
        <taxon>Thermoleophilia</taxon>
        <taxon>Solirubrobacterales</taxon>
        <taxon>Baekduiaceae</taxon>
        <taxon>Baekduia</taxon>
    </lineage>
</organism>
<name>A0A5B8U4G9_9ACTN</name>
<sequence>MPRLVLGPMLRFVDAASATIWVQTDVACEVEVLGARAPTWCVDGLHFALVCPTGLEPGGEHPYEVRLDGVVAWPAPDSPWPPSVIRPPAPGAPTRIAFGSCRITRPHEPPHVLRSREHPDGHGVDALRAFALRAAREGGARLPDMVLMLGDQIYADEPSPALRETLARRPRTADAPEGELADFCEYALAYAEAWDEDALRWLMSTVPCAMVFDDHEIHAEWRISAGWMAEMTAKPWFDRHICAGLKAYWVFQHLGNLSPAELDASELYARVREAPDAGELLGDVMDDAGRQHGHSRWSWARDIGGARLVVIDSRAGRDVTPGAREMVPDREWEWIRDQASAPARHLLLASSVPFLLAPGLHHTEAWDEALTDGAWGRAMAWVGERLRRVAVMDHWASFGRSHRRVVGLLADAAHGRLGEAPSSVVMLSGDVHHCYVAEVGFPAGSGATAAVWQVVCSAFRKELAPHERVVIGFGHSRLAARLAQALARAAGVPDPRIGWRIVDRPAYANQISTLTLDGERAEVAIEAVVDGSWQDPRLETVIERRLASGGGP</sequence>
<dbReference type="PANTHER" id="PTHR37031">
    <property type="entry name" value="METALLOPHOSPHATASE BINDING DOMAIN PROTEIN"/>
    <property type="match status" value="1"/>
</dbReference>
<keyword evidence="4" id="KW-1185">Reference proteome</keyword>
<dbReference type="InterPro" id="IPR056702">
    <property type="entry name" value="DUF7800"/>
</dbReference>
<evidence type="ECO:0000313" key="4">
    <source>
        <dbReference type="Proteomes" id="UP000321805"/>
    </source>
</evidence>
<dbReference type="Pfam" id="PF25077">
    <property type="entry name" value="DUF7800"/>
    <property type="match status" value="1"/>
</dbReference>
<dbReference type="CDD" id="cd07389">
    <property type="entry name" value="MPP_PhoD"/>
    <property type="match status" value="1"/>
</dbReference>
<dbReference type="Gene3D" id="3.60.21.70">
    <property type="entry name" value="PhoD-like phosphatase"/>
    <property type="match status" value="1"/>
</dbReference>
<dbReference type="RefSeq" id="WP_146918990.1">
    <property type="nucleotide sequence ID" value="NZ_CP042430.1"/>
</dbReference>
<dbReference type="AlphaFoldDB" id="A0A5B8U4G9"/>
<dbReference type="InterPro" id="IPR029052">
    <property type="entry name" value="Metallo-depent_PP-like"/>
</dbReference>
<proteinExistence type="predicted"/>
<dbReference type="Proteomes" id="UP000321805">
    <property type="component" value="Chromosome"/>
</dbReference>